<organism evidence="3 4">
    <name type="scientific">Varroa destructor</name>
    <name type="common">Honeybee mite</name>
    <dbReference type="NCBI Taxonomy" id="109461"/>
    <lineage>
        <taxon>Eukaryota</taxon>
        <taxon>Metazoa</taxon>
        <taxon>Ecdysozoa</taxon>
        <taxon>Arthropoda</taxon>
        <taxon>Chelicerata</taxon>
        <taxon>Arachnida</taxon>
        <taxon>Acari</taxon>
        <taxon>Parasitiformes</taxon>
        <taxon>Mesostigmata</taxon>
        <taxon>Gamasina</taxon>
        <taxon>Dermanyssoidea</taxon>
        <taxon>Varroidae</taxon>
        <taxon>Varroa</taxon>
    </lineage>
</organism>
<dbReference type="InterPro" id="IPR001623">
    <property type="entry name" value="DnaJ_domain"/>
</dbReference>
<keyword evidence="4" id="KW-1185">Reference proteome</keyword>
<dbReference type="Gene3D" id="1.10.287.110">
    <property type="entry name" value="DnaJ domain"/>
    <property type="match status" value="1"/>
</dbReference>
<dbReference type="PANTHER" id="PTHR15606:SF4">
    <property type="entry name" value="DNAJ HOMOLOG SUBFAMILY C MEMBER 8"/>
    <property type="match status" value="1"/>
</dbReference>
<evidence type="ECO:0000313" key="3">
    <source>
        <dbReference type="EnsemblMetazoa" id="XP_022660441"/>
    </source>
</evidence>
<dbReference type="Proteomes" id="UP000594260">
    <property type="component" value="Unplaced"/>
</dbReference>
<dbReference type="InterPro" id="IPR042858">
    <property type="entry name" value="DNAJC8"/>
</dbReference>
<feature type="region of interest" description="Disordered" evidence="1">
    <location>
        <begin position="198"/>
        <end position="219"/>
    </location>
</feature>
<dbReference type="GO" id="GO:0005634">
    <property type="term" value="C:nucleus"/>
    <property type="evidence" value="ECO:0007669"/>
    <property type="project" value="TreeGrafter"/>
</dbReference>
<dbReference type="OrthoDB" id="342454at2759"/>
<dbReference type="EnsemblMetazoa" id="XM_022804706">
    <property type="protein sequence ID" value="XP_022660441"/>
    <property type="gene ID" value="LOC111250072"/>
</dbReference>
<name>A0A7M7MGL2_VARDE</name>
<feature type="region of interest" description="Disordered" evidence="1">
    <location>
        <begin position="238"/>
        <end position="306"/>
    </location>
</feature>
<sequence length="306" mass="34634">MRQLVIRCSKHLGVTKPSIMAYYGGGGPGYPGHPGLPGGYSVYPPPPPPPPVPPQPPAALPHPVYNQMPGPAASAGISFGGDVALSQFMSEVKEIAKRDEVLTSAGQIERLLRPGSTYFNLNPFEVLQLDPSSTMDDIKKRYRQLSILLHPDKNPDNKERAQMAFDVVRKANEALKDDSMRTKALAIVNEAKEMTDAQVADKRRKARGERIPEDDPEQYKKAVYVQTAKLFAELERKRRAQEDRDQLERKRKREKELEDEATKKAEQEWQKNFEESREGRVSSWQSFSKKRKSKALKPPKTKMENR</sequence>
<dbReference type="PRINTS" id="PR00625">
    <property type="entry name" value="JDOMAIN"/>
</dbReference>
<dbReference type="InterPro" id="IPR036869">
    <property type="entry name" value="J_dom_sf"/>
</dbReference>
<dbReference type="RefSeq" id="XP_022660441.1">
    <property type="nucleotide sequence ID" value="XM_022804706.1"/>
</dbReference>
<dbReference type="PROSITE" id="PS50076">
    <property type="entry name" value="DNAJ_2"/>
    <property type="match status" value="1"/>
</dbReference>
<dbReference type="GeneID" id="111250072"/>
<proteinExistence type="predicted"/>
<feature type="compositionally biased region" description="Basic and acidic residues" evidence="1">
    <location>
        <begin position="238"/>
        <end position="280"/>
    </location>
</feature>
<feature type="domain" description="J" evidence="2">
    <location>
        <begin position="122"/>
        <end position="180"/>
    </location>
</feature>
<dbReference type="Pfam" id="PF00226">
    <property type="entry name" value="DnaJ"/>
    <property type="match status" value="1"/>
</dbReference>
<feature type="compositionally biased region" description="Basic and acidic residues" evidence="1">
    <location>
        <begin position="208"/>
        <end position="219"/>
    </location>
</feature>
<reference evidence="3" key="1">
    <citation type="submission" date="2021-01" db="UniProtKB">
        <authorList>
            <consortium name="EnsemblMetazoa"/>
        </authorList>
    </citation>
    <scope>IDENTIFICATION</scope>
</reference>
<feature type="compositionally biased region" description="Basic residues" evidence="1">
    <location>
        <begin position="288"/>
        <end position="300"/>
    </location>
</feature>
<dbReference type="CDD" id="cd06257">
    <property type="entry name" value="DnaJ"/>
    <property type="match status" value="1"/>
</dbReference>
<dbReference type="SMART" id="SM00271">
    <property type="entry name" value="DnaJ"/>
    <property type="match status" value="1"/>
</dbReference>
<evidence type="ECO:0000256" key="1">
    <source>
        <dbReference type="SAM" id="MobiDB-lite"/>
    </source>
</evidence>
<dbReference type="OMA" id="NWEDERD"/>
<dbReference type="PANTHER" id="PTHR15606">
    <property type="entry name" value="DNAJ HOMOLOG SUBFAMILY C MEMBER 8/LIPOPOLYSACCHARIDE SPECIFIC RESPONSE-7-RELATED"/>
    <property type="match status" value="1"/>
</dbReference>
<dbReference type="FunCoup" id="A0A7M7MGL2">
    <property type="interactions" value="2394"/>
</dbReference>
<evidence type="ECO:0000313" key="4">
    <source>
        <dbReference type="Proteomes" id="UP000594260"/>
    </source>
</evidence>
<dbReference type="InParanoid" id="A0A7M7MGL2"/>
<dbReference type="KEGG" id="vde:111250072"/>
<accession>A0A7M7MGL2</accession>
<protein>
    <recommendedName>
        <fullName evidence="2">J domain-containing protein</fullName>
    </recommendedName>
</protein>
<evidence type="ECO:0000259" key="2">
    <source>
        <dbReference type="PROSITE" id="PS50076"/>
    </source>
</evidence>
<dbReference type="AlphaFoldDB" id="A0A7M7MGL2"/>
<dbReference type="SUPFAM" id="SSF46565">
    <property type="entry name" value="Chaperone J-domain"/>
    <property type="match status" value="1"/>
</dbReference>